<dbReference type="InterPro" id="IPR040449">
    <property type="entry name" value="Peptidase_S66_N"/>
</dbReference>
<dbReference type="EMBL" id="AP019309">
    <property type="protein sequence ID" value="BBH27062.1"/>
    <property type="molecule type" value="Genomic_DNA"/>
</dbReference>
<protein>
    <recommendedName>
        <fullName evidence="1">LD-carboxypeptidase N-terminal domain-containing protein</fullName>
    </recommendedName>
</protein>
<accession>A0A3G9J948</accession>
<dbReference type="SUPFAM" id="SSF52317">
    <property type="entry name" value="Class I glutamine amidotransferase-like"/>
    <property type="match status" value="1"/>
</dbReference>
<dbReference type="Pfam" id="PF02016">
    <property type="entry name" value="Peptidase_S66"/>
    <property type="match status" value="1"/>
</dbReference>
<name>A0A3G9J948_9FIRM</name>
<dbReference type="InterPro" id="IPR027478">
    <property type="entry name" value="LdcA_N"/>
</dbReference>
<reference evidence="2 3" key="1">
    <citation type="submission" date="2018-11" db="EMBL/GenBank/DDBJ databases">
        <title>Novel Erysipelotrichaceae bacterium isolated from small intestine of a swine.</title>
        <authorList>
            <person name="Kim J.S."/>
            <person name="Choe H."/>
            <person name="Lee Y.R."/>
            <person name="Kim K.M."/>
            <person name="Park D.S."/>
        </authorList>
    </citation>
    <scope>NUCLEOTIDE SEQUENCE [LARGE SCALE GENOMIC DNA]</scope>
    <source>
        <strain evidence="2 3">SG0102</strain>
    </source>
</reference>
<dbReference type="InterPro" id="IPR029062">
    <property type="entry name" value="Class_I_gatase-like"/>
</dbReference>
<evidence type="ECO:0000313" key="3">
    <source>
        <dbReference type="Proteomes" id="UP000268059"/>
    </source>
</evidence>
<dbReference type="OrthoDB" id="9807329at2"/>
<dbReference type="PANTHER" id="PTHR30237">
    <property type="entry name" value="MURAMOYLTETRAPEPTIDE CARBOXYPEPTIDASE"/>
    <property type="match status" value="1"/>
</dbReference>
<organism evidence="2 3">
    <name type="scientific">Intestinibaculum porci</name>
    <dbReference type="NCBI Taxonomy" id="2487118"/>
    <lineage>
        <taxon>Bacteria</taxon>
        <taxon>Bacillati</taxon>
        <taxon>Bacillota</taxon>
        <taxon>Erysipelotrichia</taxon>
        <taxon>Erysipelotrichales</taxon>
        <taxon>Erysipelotrichaceae</taxon>
        <taxon>Intestinibaculum</taxon>
    </lineage>
</organism>
<dbReference type="RefSeq" id="WP_125119831.1">
    <property type="nucleotide sequence ID" value="NZ_AP019309.1"/>
</dbReference>
<dbReference type="Gene3D" id="3.40.50.10740">
    <property type="entry name" value="Class I glutamine amidotransferase-like"/>
    <property type="match status" value="1"/>
</dbReference>
<dbReference type="InParanoid" id="A0A3G9J948"/>
<evidence type="ECO:0000259" key="1">
    <source>
        <dbReference type="Pfam" id="PF02016"/>
    </source>
</evidence>
<feature type="domain" description="LD-carboxypeptidase N-terminal" evidence="1">
    <location>
        <begin position="13"/>
        <end position="134"/>
    </location>
</feature>
<proteinExistence type="predicted"/>
<keyword evidence="3" id="KW-1185">Reference proteome</keyword>
<dbReference type="KEGG" id="ebm:SG0102_19960"/>
<dbReference type="AlphaFoldDB" id="A0A3G9J948"/>
<dbReference type="Proteomes" id="UP000268059">
    <property type="component" value="Chromosome"/>
</dbReference>
<gene>
    <name evidence="2" type="ORF">SG0102_19960</name>
</gene>
<sequence length="204" mass="22805">MRKPASLQKGDTIAVVAPSFGIRKEEHAILAQAIKNLEKKGYHVDILENVFKSDGLGISTSPESCAQELMEAYVNPQYQAIISASGGELMCETLSHMDFVQLKNASPKWFCGFSDNTNMTFTLNTLCDVMSIYGPHILDFALMNKCTREALGMMQGTCHHTSDYPYYSLDDFAKKPKIITAYHHGQKVDYVQMKGVLLGDAWMY</sequence>
<dbReference type="InterPro" id="IPR003507">
    <property type="entry name" value="S66_fam"/>
</dbReference>
<evidence type="ECO:0000313" key="2">
    <source>
        <dbReference type="EMBL" id="BBH27062.1"/>
    </source>
</evidence>